<name>A0A4S4MQA6_9APHY</name>
<gene>
    <name evidence="2" type="ORF">EUX98_g6728</name>
</gene>
<accession>A0A4S4MQA6</accession>
<proteinExistence type="predicted"/>
<feature type="region of interest" description="Disordered" evidence="1">
    <location>
        <begin position="75"/>
        <end position="103"/>
    </location>
</feature>
<reference evidence="2 3" key="1">
    <citation type="submission" date="2019-02" db="EMBL/GenBank/DDBJ databases">
        <title>Genome sequencing of the rare red list fungi Antrodiella citrinella (Flaviporus citrinellus).</title>
        <authorList>
            <person name="Buettner E."/>
            <person name="Kellner H."/>
        </authorList>
    </citation>
    <scope>NUCLEOTIDE SEQUENCE [LARGE SCALE GENOMIC DNA]</scope>
    <source>
        <strain evidence="2 3">DSM 108506</strain>
    </source>
</reference>
<dbReference type="EMBL" id="SGPM01000250">
    <property type="protein sequence ID" value="THH27458.1"/>
    <property type="molecule type" value="Genomic_DNA"/>
</dbReference>
<protein>
    <submittedName>
        <fullName evidence="2">Uncharacterized protein</fullName>
    </submittedName>
</protein>
<evidence type="ECO:0000256" key="1">
    <source>
        <dbReference type="SAM" id="MobiDB-lite"/>
    </source>
</evidence>
<dbReference type="AlphaFoldDB" id="A0A4S4MQA6"/>
<feature type="compositionally biased region" description="Low complexity" evidence="1">
    <location>
        <begin position="284"/>
        <end position="305"/>
    </location>
</feature>
<comment type="caution">
    <text evidence="2">The sequence shown here is derived from an EMBL/GenBank/DDBJ whole genome shotgun (WGS) entry which is preliminary data.</text>
</comment>
<feature type="region of interest" description="Disordered" evidence="1">
    <location>
        <begin position="251"/>
        <end position="313"/>
    </location>
</feature>
<keyword evidence="3" id="KW-1185">Reference proteome</keyword>
<organism evidence="2 3">
    <name type="scientific">Antrodiella citrinella</name>
    <dbReference type="NCBI Taxonomy" id="2447956"/>
    <lineage>
        <taxon>Eukaryota</taxon>
        <taxon>Fungi</taxon>
        <taxon>Dikarya</taxon>
        <taxon>Basidiomycota</taxon>
        <taxon>Agaricomycotina</taxon>
        <taxon>Agaricomycetes</taxon>
        <taxon>Polyporales</taxon>
        <taxon>Steccherinaceae</taxon>
        <taxon>Antrodiella</taxon>
    </lineage>
</organism>
<evidence type="ECO:0000313" key="2">
    <source>
        <dbReference type="EMBL" id="THH27458.1"/>
    </source>
</evidence>
<sequence>MIEHPEGFALWYEGSASILGDSVGAKIRFFATTLKGWARLPLDAKLRYQCKAKALTHDNVFRDVDIEVVKAQMEMDGRGSPSEGSMVFSDASSDSSVVGSGEVEDAADVGGSVAVSADLQVTGSIITSDSEDRSPVQFPIPVRRVMPSLARVSAATHATVIPMRSPSASITARRSSFARLSTTPRTTSVPIQLTPPSRVPAAARNTSIPMHPPSPSKLPVYTRTRSIPMQPLSASHIRRLPVTRRPATTRTISIPMQPPPPSRLPATSRNASISMHPPLASRLPATTRTTSTPMQPPSSSTSPATNRVTHPSNSTADLFRRIDEALNGTYLRAARSQSHHAAIPTSLDARYPTPQSTHYGTDEDIAEESDVEPEVEECINKMCKRYGISDSYSDFMSDSDLDFDKFNEGYEGPQVAGAGGRGAFGGARL</sequence>
<feature type="region of interest" description="Disordered" evidence="1">
    <location>
        <begin position="178"/>
        <end position="216"/>
    </location>
</feature>
<dbReference type="Proteomes" id="UP000308730">
    <property type="component" value="Unassembled WGS sequence"/>
</dbReference>
<feature type="compositionally biased region" description="Polar residues" evidence="1">
    <location>
        <begin position="178"/>
        <end position="195"/>
    </location>
</feature>
<evidence type="ECO:0000313" key="3">
    <source>
        <dbReference type="Proteomes" id="UP000308730"/>
    </source>
</evidence>
<feature type="compositionally biased region" description="Low complexity" evidence="1">
    <location>
        <begin position="89"/>
        <end position="101"/>
    </location>
</feature>